<evidence type="ECO:0000256" key="9">
    <source>
        <dbReference type="ARBA" id="ARBA00025948"/>
    </source>
</evidence>
<evidence type="ECO:0000256" key="1">
    <source>
        <dbReference type="ARBA" id="ARBA00001974"/>
    </source>
</evidence>
<comment type="similarity">
    <text evidence="3 11">Belongs to the MnmG family.</text>
</comment>
<evidence type="ECO:0000256" key="2">
    <source>
        <dbReference type="ARBA" id="ARBA00003717"/>
    </source>
</evidence>
<feature type="binding site" evidence="11">
    <location>
        <position position="180"/>
    </location>
    <ligand>
        <name>FAD</name>
        <dbReference type="ChEBI" id="CHEBI:57692"/>
    </ligand>
</feature>
<evidence type="ECO:0000313" key="13">
    <source>
        <dbReference type="EMBL" id="MCX2979975.1"/>
    </source>
</evidence>
<keyword evidence="6 11" id="KW-0819">tRNA processing</keyword>
<dbReference type="Pfam" id="PF13932">
    <property type="entry name" value="SAM_GIDA_C"/>
    <property type="match status" value="1"/>
</dbReference>
<dbReference type="InterPro" id="IPR004416">
    <property type="entry name" value="MnmG"/>
</dbReference>
<evidence type="ECO:0000256" key="4">
    <source>
        <dbReference type="ARBA" id="ARBA00020461"/>
    </source>
</evidence>
<dbReference type="PROSITE" id="PS01281">
    <property type="entry name" value="GIDA_2"/>
    <property type="match status" value="1"/>
</dbReference>
<dbReference type="InterPro" id="IPR020595">
    <property type="entry name" value="MnmG-rel_CS"/>
</dbReference>
<dbReference type="NCBIfam" id="TIGR00136">
    <property type="entry name" value="mnmG_gidA"/>
    <property type="match status" value="1"/>
</dbReference>
<evidence type="ECO:0000256" key="5">
    <source>
        <dbReference type="ARBA" id="ARBA00022630"/>
    </source>
</evidence>
<proteinExistence type="inferred from homology"/>
<dbReference type="InterPro" id="IPR049312">
    <property type="entry name" value="GIDA_C_N"/>
</dbReference>
<comment type="function">
    <text evidence="2 11">NAD-binding protein involved in the addition of a carboxymethylaminomethyl (cmnm) group at the wobble position (U34) of certain tRNAs, forming tRNA-cmnm(5)s(2)U34.</text>
</comment>
<comment type="caution">
    <text evidence="13">The sequence shown here is derived from an EMBL/GenBank/DDBJ whole genome shotgun (WGS) entry which is preliminary data.</text>
</comment>
<comment type="caution">
    <text evidence="11">Lacks conserved residue(s) required for the propagation of feature annotation.</text>
</comment>
<protein>
    <recommendedName>
        <fullName evidence="4 11">tRNA uridine 5-carboxymethylaminomethyl modification enzyme MnmG</fullName>
    </recommendedName>
    <alternativeName>
        <fullName evidence="10 11">Glucose-inhibited division protein A</fullName>
    </alternativeName>
</protein>
<keyword evidence="8 11" id="KW-0520">NAD</keyword>
<keyword evidence="14" id="KW-1185">Reference proteome</keyword>
<evidence type="ECO:0000256" key="7">
    <source>
        <dbReference type="ARBA" id="ARBA00022827"/>
    </source>
</evidence>
<keyword evidence="7 11" id="KW-0274">FAD</keyword>
<evidence type="ECO:0000256" key="3">
    <source>
        <dbReference type="ARBA" id="ARBA00007653"/>
    </source>
</evidence>
<dbReference type="InterPro" id="IPR026904">
    <property type="entry name" value="MnmG_C"/>
</dbReference>
<comment type="cofactor">
    <cofactor evidence="1 11">
        <name>FAD</name>
        <dbReference type="ChEBI" id="CHEBI:57692"/>
    </cofactor>
</comment>
<feature type="binding site" evidence="11">
    <location>
        <begin position="13"/>
        <end position="18"/>
    </location>
    <ligand>
        <name>FAD</name>
        <dbReference type="ChEBI" id="CHEBI:57692"/>
    </ligand>
</feature>
<feature type="binding site" evidence="11">
    <location>
        <position position="370"/>
    </location>
    <ligand>
        <name>FAD</name>
        <dbReference type="ChEBI" id="CHEBI:57692"/>
    </ligand>
</feature>
<dbReference type="SUPFAM" id="SSF51905">
    <property type="entry name" value="FAD/NAD(P)-binding domain"/>
    <property type="match status" value="1"/>
</dbReference>
<dbReference type="PANTHER" id="PTHR11806:SF0">
    <property type="entry name" value="PROTEIN MTO1 HOMOLOG, MITOCHONDRIAL"/>
    <property type="match status" value="1"/>
</dbReference>
<dbReference type="Gene3D" id="1.10.10.1800">
    <property type="entry name" value="tRNA uridine 5-carboxymethylaminomethyl modification enzyme MnmG/GidA"/>
    <property type="match status" value="1"/>
</dbReference>
<dbReference type="InterPro" id="IPR040131">
    <property type="entry name" value="MnmG_N"/>
</dbReference>
<reference evidence="13" key="1">
    <citation type="submission" date="2019-02" db="EMBL/GenBank/DDBJ databases">
        <authorList>
            <person name="Li S.-H."/>
        </authorList>
    </citation>
    <scope>NUCLEOTIDE SEQUENCE</scope>
    <source>
        <strain evidence="13">IMCC14734</strain>
    </source>
</reference>
<evidence type="ECO:0000256" key="10">
    <source>
        <dbReference type="ARBA" id="ARBA00031800"/>
    </source>
</evidence>
<dbReference type="PANTHER" id="PTHR11806">
    <property type="entry name" value="GLUCOSE INHIBITED DIVISION PROTEIN A"/>
    <property type="match status" value="1"/>
</dbReference>
<dbReference type="InterPro" id="IPR044920">
    <property type="entry name" value="MnmG_C_subdom_sf"/>
</dbReference>
<dbReference type="Gene3D" id="1.10.150.570">
    <property type="entry name" value="GidA associated domain, C-terminal subdomain"/>
    <property type="match status" value="1"/>
</dbReference>
<evidence type="ECO:0000256" key="11">
    <source>
        <dbReference type="HAMAP-Rule" id="MF_00129"/>
    </source>
</evidence>
<dbReference type="InterPro" id="IPR036188">
    <property type="entry name" value="FAD/NAD-bd_sf"/>
</dbReference>
<name>A0ABT3TCF4_9GAMM</name>
<evidence type="ECO:0000313" key="14">
    <source>
        <dbReference type="Proteomes" id="UP001143362"/>
    </source>
</evidence>
<dbReference type="EMBL" id="SHNN01000001">
    <property type="protein sequence ID" value="MCX2979975.1"/>
    <property type="molecule type" value="Genomic_DNA"/>
</dbReference>
<dbReference type="Pfam" id="PF21680">
    <property type="entry name" value="GIDA_C_1st"/>
    <property type="match status" value="1"/>
</dbReference>
<gene>
    <name evidence="11 13" type="primary">mnmG</name>
    <name evidence="11" type="synonym">gidA</name>
    <name evidence="13" type="ORF">EYC98_03750</name>
</gene>
<dbReference type="RefSeq" id="WP_279243959.1">
    <property type="nucleotide sequence ID" value="NZ_SHNN01000001.1"/>
</dbReference>
<dbReference type="Pfam" id="PF01134">
    <property type="entry name" value="GIDA"/>
    <property type="match status" value="1"/>
</dbReference>
<dbReference type="HAMAP" id="MF_00129">
    <property type="entry name" value="MnmG_GidA"/>
    <property type="match status" value="1"/>
</dbReference>
<dbReference type="InterPro" id="IPR002218">
    <property type="entry name" value="MnmG-rel"/>
</dbReference>
<keyword evidence="5 11" id="KW-0285">Flavoprotein</keyword>
<comment type="subcellular location">
    <subcellularLocation>
        <location evidence="11">Cytoplasm</location>
    </subcellularLocation>
</comment>
<evidence type="ECO:0000256" key="8">
    <source>
        <dbReference type="ARBA" id="ARBA00023027"/>
    </source>
</evidence>
<evidence type="ECO:0000256" key="6">
    <source>
        <dbReference type="ARBA" id="ARBA00022694"/>
    </source>
</evidence>
<evidence type="ECO:0000259" key="12">
    <source>
        <dbReference type="SMART" id="SM01228"/>
    </source>
</evidence>
<sequence length="627" mass="69864">MDYQMRYDVIVIGGGHAGTEACMAAARMGCKTLLLTHSIDTLGAMSCNPAIGGIGKSHLVKEIDALGGVMAKATDRAGIQFRILNSRKGPAVRATRAQADRVLYKNAVRSLLEAEPNLHIFQQGVDDLIVNGERVEGVVTQMGLRFLAPTVVLTTGTFLGGKIHIGLDNHAGGRAGDPPSIALADRLREMPFRVERLKTGTPPRIDARSVNYDILQEQWGDTPLPVMSFLGDVSEHPEQRCCWITHTNERTHDIVRQGLDRSPMYTGVIEGTGPRYCPAVEDKIHRFADKTSHQVFIEPEGLTTNELYPNGISTSLPFDIQFQMVRSIVGFEAAHITRPGYAIEYDFFDPRDLRYSLETKAVSGLFFAGQINGTTGYEEAGAQGLLAGLNAALQVQEREAWCPRRDEAYIGVLVDDLITMGTMEPYRMFTSRAEYRLLLREDNADLRLTPFGRELGLVDDERWERFSRKKESIALETQRLTSTWVQPGSAQALQLETNHDLSLKREYSLADLLKRPELRYTDLVMPDDPALDSQVTEQVQIQAKYAGYIDRQKHEVDRLRRSENTSLPPELDYNEIEGLSNEIKLKLSEGRPETLGRASRIPGVTPAAVSLLLIYLKKRGALERLSA</sequence>
<dbReference type="Gene3D" id="3.50.50.60">
    <property type="entry name" value="FAD/NAD(P)-binding domain"/>
    <property type="match status" value="2"/>
</dbReference>
<dbReference type="Proteomes" id="UP001143362">
    <property type="component" value="Unassembled WGS sequence"/>
</dbReference>
<feature type="domain" description="tRNA uridine 5-carboxymethylaminomethyl modification enzyme C-terminal subdomain" evidence="12">
    <location>
        <begin position="543"/>
        <end position="614"/>
    </location>
</feature>
<keyword evidence="11" id="KW-0963">Cytoplasm</keyword>
<feature type="binding site" evidence="11">
    <location>
        <position position="125"/>
    </location>
    <ligand>
        <name>FAD</name>
        <dbReference type="ChEBI" id="CHEBI:57692"/>
    </ligand>
</feature>
<dbReference type="InterPro" id="IPR047001">
    <property type="entry name" value="MnmG_C_subdom"/>
</dbReference>
<dbReference type="SMART" id="SM01228">
    <property type="entry name" value="GIDA_assoc_3"/>
    <property type="match status" value="1"/>
</dbReference>
<accession>A0ABT3TCF4</accession>
<comment type="subunit">
    <text evidence="9 11">Homodimer. Heterotetramer of two MnmE and two MnmG subunits.</text>
</comment>
<organism evidence="13 14">
    <name type="scientific">Candidatus Litorirhabdus singularis</name>
    <dbReference type="NCBI Taxonomy" id="2518993"/>
    <lineage>
        <taxon>Bacteria</taxon>
        <taxon>Pseudomonadati</taxon>
        <taxon>Pseudomonadota</taxon>
        <taxon>Gammaproteobacteria</taxon>
        <taxon>Cellvibrionales</taxon>
        <taxon>Halieaceae</taxon>
        <taxon>Candidatus Litorirhabdus</taxon>
    </lineage>
</organism>